<proteinExistence type="predicted"/>
<name>A0A545VKR9_9HYPO</name>
<feature type="compositionally biased region" description="Basic residues" evidence="1">
    <location>
        <begin position="129"/>
        <end position="140"/>
    </location>
</feature>
<accession>A0A545VKR9</accession>
<protein>
    <submittedName>
        <fullName evidence="2">Uncharacterized protein</fullName>
    </submittedName>
</protein>
<evidence type="ECO:0000256" key="1">
    <source>
        <dbReference type="SAM" id="MobiDB-lite"/>
    </source>
</evidence>
<evidence type="ECO:0000313" key="2">
    <source>
        <dbReference type="EMBL" id="TQV93682.1"/>
    </source>
</evidence>
<reference evidence="2 3" key="1">
    <citation type="journal article" date="2019" name="Appl. Microbiol. Biotechnol.">
        <title>Genome sequence of Isaria javanica and comparative genome analysis insights into family S53 peptidase evolution in fungal entomopathogens.</title>
        <authorList>
            <person name="Lin R."/>
            <person name="Zhang X."/>
            <person name="Xin B."/>
            <person name="Zou M."/>
            <person name="Gao Y."/>
            <person name="Qin F."/>
            <person name="Hu Q."/>
            <person name="Xie B."/>
            <person name="Cheng X."/>
        </authorList>
    </citation>
    <scope>NUCLEOTIDE SEQUENCE [LARGE SCALE GENOMIC DNA]</scope>
    <source>
        <strain evidence="2 3">IJ1G</strain>
    </source>
</reference>
<sequence length="367" mass="38950">MPGTAAAQAVPPDPRHASRMDMFRARNQAYKGFVADHSSKLCLILFIGMGCTAPPDEFERACRRRLSSEPGSAQFEWEPIMSERRLHRGRVAVGFDSPSLCAQARQDLEKWTWKNHPIGMEDAATTLITKRKKKKRRNRHCGAANPLPSSTGHAASGCPKNPLSNQTTNNTAVAVFPALPLAENSAKKSPAAQEEAFLPTSKRANHSSADQTIDCDSTANPTPAQTKKDANLIRPPPKHPFHPRTVEIIDLTNDPSPPSSSPARQPMTTAALVNVPCAAAAAMDEAAGVAAGAAAYADTALKDASEATFRLFEAEMAGDAEAAAAARKDLVAADQRASAAYGAAATAARIAAAYSSSISLGKSCYRY</sequence>
<comment type="caution">
    <text evidence="2">The sequence shown here is derived from an EMBL/GenBank/DDBJ whole genome shotgun (WGS) entry which is preliminary data.</text>
</comment>
<gene>
    <name evidence="2" type="ORF">IF1G_07414</name>
</gene>
<organism evidence="2 3">
    <name type="scientific">Cordyceps javanica</name>
    <dbReference type="NCBI Taxonomy" id="43265"/>
    <lineage>
        <taxon>Eukaryota</taxon>
        <taxon>Fungi</taxon>
        <taxon>Dikarya</taxon>
        <taxon>Ascomycota</taxon>
        <taxon>Pezizomycotina</taxon>
        <taxon>Sordariomycetes</taxon>
        <taxon>Hypocreomycetidae</taxon>
        <taxon>Hypocreales</taxon>
        <taxon>Cordycipitaceae</taxon>
        <taxon>Cordyceps</taxon>
    </lineage>
</organism>
<dbReference type="Proteomes" id="UP000315783">
    <property type="component" value="Unassembled WGS sequence"/>
</dbReference>
<evidence type="ECO:0000313" key="3">
    <source>
        <dbReference type="Proteomes" id="UP000315783"/>
    </source>
</evidence>
<dbReference type="AlphaFoldDB" id="A0A545VKR9"/>
<dbReference type="OrthoDB" id="5153781at2759"/>
<feature type="region of interest" description="Disordered" evidence="1">
    <location>
        <begin position="129"/>
        <end position="158"/>
    </location>
</feature>
<dbReference type="EMBL" id="SPUK01000011">
    <property type="protein sequence ID" value="TQV93682.1"/>
    <property type="molecule type" value="Genomic_DNA"/>
</dbReference>
<keyword evidence="3" id="KW-1185">Reference proteome</keyword>
<feature type="compositionally biased region" description="Polar residues" evidence="1">
    <location>
        <begin position="206"/>
        <end position="225"/>
    </location>
</feature>
<feature type="region of interest" description="Disordered" evidence="1">
    <location>
        <begin position="185"/>
        <end position="243"/>
    </location>
</feature>